<feature type="domain" description="GST C-terminal" evidence="1">
    <location>
        <begin position="1"/>
        <end position="120"/>
    </location>
</feature>
<name>A0ABN9VWG2_9DINO</name>
<dbReference type="SUPFAM" id="SSF47616">
    <property type="entry name" value="GST C-terminal domain-like"/>
    <property type="match status" value="1"/>
</dbReference>
<dbReference type="PROSITE" id="PS50405">
    <property type="entry name" value="GST_CTER"/>
    <property type="match status" value="1"/>
</dbReference>
<dbReference type="InterPro" id="IPR010987">
    <property type="entry name" value="Glutathione-S-Trfase_C-like"/>
</dbReference>
<dbReference type="Proteomes" id="UP001189429">
    <property type="component" value="Unassembled WGS sequence"/>
</dbReference>
<protein>
    <recommendedName>
        <fullName evidence="1">GST C-terminal domain-containing protein</fullName>
    </recommendedName>
</protein>
<accession>A0ABN9VWG2</accession>
<keyword evidence="3" id="KW-1185">Reference proteome</keyword>
<dbReference type="EMBL" id="CAUYUJ010017792">
    <property type="protein sequence ID" value="CAK0877948.1"/>
    <property type="molecule type" value="Genomic_DNA"/>
</dbReference>
<sequence>MYLAPYATQWCPPERAMGKKERAAKLAEIWKQLSWLEAHLVGPYMAGPSMTLADMTWYPTVIFMEYMLPRVFGWPEVFHEEAHFPKLSKWFQLLSSDKVFSDVRDDIFGFWVGKDKEGQFDSIRGELSDPAFKWKYP</sequence>
<evidence type="ECO:0000313" key="3">
    <source>
        <dbReference type="Proteomes" id="UP001189429"/>
    </source>
</evidence>
<reference evidence="2" key="1">
    <citation type="submission" date="2023-10" db="EMBL/GenBank/DDBJ databases">
        <authorList>
            <person name="Chen Y."/>
            <person name="Shah S."/>
            <person name="Dougan E. K."/>
            <person name="Thang M."/>
            <person name="Chan C."/>
        </authorList>
    </citation>
    <scope>NUCLEOTIDE SEQUENCE [LARGE SCALE GENOMIC DNA]</scope>
</reference>
<evidence type="ECO:0000313" key="2">
    <source>
        <dbReference type="EMBL" id="CAK0877948.1"/>
    </source>
</evidence>
<gene>
    <name evidence="2" type="ORF">PCOR1329_LOCUS61853</name>
</gene>
<proteinExistence type="predicted"/>
<dbReference type="CDD" id="cd00299">
    <property type="entry name" value="GST_C_family"/>
    <property type="match status" value="1"/>
</dbReference>
<evidence type="ECO:0000259" key="1">
    <source>
        <dbReference type="PROSITE" id="PS50405"/>
    </source>
</evidence>
<dbReference type="InterPro" id="IPR036282">
    <property type="entry name" value="Glutathione-S-Trfase_C_sf"/>
</dbReference>
<organism evidence="2 3">
    <name type="scientific">Prorocentrum cordatum</name>
    <dbReference type="NCBI Taxonomy" id="2364126"/>
    <lineage>
        <taxon>Eukaryota</taxon>
        <taxon>Sar</taxon>
        <taxon>Alveolata</taxon>
        <taxon>Dinophyceae</taxon>
        <taxon>Prorocentrales</taxon>
        <taxon>Prorocentraceae</taxon>
        <taxon>Prorocentrum</taxon>
    </lineage>
</organism>
<comment type="caution">
    <text evidence="2">The sequence shown here is derived from an EMBL/GenBank/DDBJ whole genome shotgun (WGS) entry which is preliminary data.</text>
</comment>
<dbReference type="Pfam" id="PF13410">
    <property type="entry name" value="GST_C_2"/>
    <property type="match status" value="1"/>
</dbReference>
<dbReference type="Gene3D" id="1.20.1050.10">
    <property type="match status" value="1"/>
</dbReference>